<name>A0ABU7LX32_9PROT</name>
<keyword evidence="2" id="KW-0732">Signal</keyword>
<accession>A0ABU7LX32</accession>
<dbReference type="RefSeq" id="WP_330195644.1">
    <property type="nucleotide sequence ID" value="NZ_JAZDRO010000002.1"/>
</dbReference>
<dbReference type="EMBL" id="JAZDRO010000002">
    <property type="protein sequence ID" value="MEE2566103.1"/>
    <property type="molecule type" value="Genomic_DNA"/>
</dbReference>
<gene>
    <name evidence="3" type="ORF">V0U35_05370</name>
</gene>
<organism evidence="3 4">
    <name type="scientific">Hyphobacterium marinum</name>
    <dbReference type="NCBI Taxonomy" id="3116574"/>
    <lineage>
        <taxon>Bacteria</taxon>
        <taxon>Pseudomonadati</taxon>
        <taxon>Pseudomonadota</taxon>
        <taxon>Alphaproteobacteria</taxon>
        <taxon>Maricaulales</taxon>
        <taxon>Maricaulaceae</taxon>
        <taxon>Hyphobacterium</taxon>
    </lineage>
</organism>
<evidence type="ECO:0000313" key="4">
    <source>
        <dbReference type="Proteomes" id="UP001310692"/>
    </source>
</evidence>
<feature type="compositionally biased region" description="Basic and acidic residues" evidence="1">
    <location>
        <begin position="269"/>
        <end position="281"/>
    </location>
</feature>
<sequence>MKSALLASAALALAASPAAADTTDLSFAVHDIIVTSNIPTVNISVRNMSASTDPAHRDLRMVSDDPVIAVTGQLWCKTFNTGQTAAERAQIMFGNANVAASQNGADILPIGPWGLSPVEAFSGTHALENFAINAVMDLPESWNGGLTLGAFNPVEYVESRLEHFVEQGAGSEADFLRVDDVFETSVTLNAVGWCSYDSPNISGEYAGLRAIPMTIAIFYHGDADIQDTIQTVGGADAVAAQQPNRARDRASTRGNGATPPARTSTPARTSRDRAGNDDERAGLLLPAVQNTRARQEDRTASRETGYRLENVVVSSNHDQPRRGGVSVGAGDINNDGRPARGLILPAVQSVRATESSQSDGRTITYTGLENRHAGIEPEEIDNRFVEDTSENPDCPTIGSVVRREATNALIGAVFGTRADERNRDRRSTRERLADDAIDRLTQC</sequence>
<protein>
    <submittedName>
        <fullName evidence="3">Uncharacterized protein</fullName>
    </submittedName>
</protein>
<evidence type="ECO:0000256" key="1">
    <source>
        <dbReference type="SAM" id="MobiDB-lite"/>
    </source>
</evidence>
<feature type="region of interest" description="Disordered" evidence="1">
    <location>
        <begin position="239"/>
        <end position="282"/>
    </location>
</feature>
<feature type="compositionally biased region" description="Low complexity" evidence="1">
    <location>
        <begin position="257"/>
        <end position="268"/>
    </location>
</feature>
<evidence type="ECO:0000313" key="3">
    <source>
        <dbReference type="EMBL" id="MEE2566103.1"/>
    </source>
</evidence>
<evidence type="ECO:0000256" key="2">
    <source>
        <dbReference type="SAM" id="SignalP"/>
    </source>
</evidence>
<keyword evidence="4" id="KW-1185">Reference proteome</keyword>
<feature type="region of interest" description="Disordered" evidence="1">
    <location>
        <begin position="315"/>
        <end position="336"/>
    </location>
</feature>
<proteinExistence type="predicted"/>
<feature type="signal peptide" evidence="2">
    <location>
        <begin position="1"/>
        <end position="20"/>
    </location>
</feature>
<feature type="chain" id="PRO_5046906164" evidence="2">
    <location>
        <begin position="21"/>
        <end position="443"/>
    </location>
</feature>
<dbReference type="Proteomes" id="UP001310692">
    <property type="component" value="Unassembled WGS sequence"/>
</dbReference>
<comment type="caution">
    <text evidence="3">The sequence shown here is derived from an EMBL/GenBank/DDBJ whole genome shotgun (WGS) entry which is preliminary data.</text>
</comment>
<reference evidence="3 4" key="1">
    <citation type="submission" date="2024-01" db="EMBL/GenBank/DDBJ databases">
        <title>Hyphobacterium bacterium isolated from marine sediment.</title>
        <authorList>
            <person name="Zhao S."/>
        </authorList>
    </citation>
    <scope>NUCLEOTIDE SEQUENCE [LARGE SCALE GENOMIC DNA]</scope>
    <source>
        <strain evidence="3 4">Y60-23</strain>
    </source>
</reference>